<dbReference type="Pfam" id="PF02719">
    <property type="entry name" value="Polysacc_synt_2"/>
    <property type="match status" value="1"/>
</dbReference>
<comment type="similarity">
    <text evidence="1">Belongs to the polysaccharide synthase family.</text>
</comment>
<dbReference type="InterPro" id="IPR051203">
    <property type="entry name" value="Polysaccharide_Synthase-Rel"/>
</dbReference>
<dbReference type="SUPFAM" id="SSF51735">
    <property type="entry name" value="NAD(P)-binding Rossmann-fold domains"/>
    <property type="match status" value="1"/>
</dbReference>
<dbReference type="OrthoDB" id="9803111at2"/>
<feature type="domain" description="Polysaccharide biosynthesis protein CapD-like" evidence="2">
    <location>
        <begin position="39"/>
        <end position="319"/>
    </location>
</feature>
<dbReference type="PANTHER" id="PTHR43318:SF1">
    <property type="entry name" value="POLYSACCHARIDE BIOSYNTHESIS PROTEIN EPSC-RELATED"/>
    <property type="match status" value="1"/>
</dbReference>
<dbReference type="RefSeq" id="WP_052512444.1">
    <property type="nucleotide sequence ID" value="NZ_BBNY01000076.1"/>
</dbReference>
<dbReference type="EMBL" id="BBNY01000076">
    <property type="protein sequence ID" value="GAL90646.1"/>
    <property type="molecule type" value="Genomic_DNA"/>
</dbReference>
<gene>
    <name evidence="3" type="ORF">JCM19538_411</name>
</gene>
<dbReference type="InterPro" id="IPR003869">
    <property type="entry name" value="Polysac_CapD-like"/>
</dbReference>
<name>A0A098LUR8_9FLAO</name>
<accession>A0A098LUR8</accession>
<organism evidence="3 4">
    <name type="scientific">Jejuia pallidilutea</name>
    <dbReference type="NCBI Taxonomy" id="504487"/>
    <lineage>
        <taxon>Bacteria</taxon>
        <taxon>Pseudomonadati</taxon>
        <taxon>Bacteroidota</taxon>
        <taxon>Flavobacteriia</taxon>
        <taxon>Flavobacteriales</taxon>
        <taxon>Flavobacteriaceae</taxon>
        <taxon>Jejuia</taxon>
    </lineage>
</organism>
<proteinExistence type="inferred from homology"/>
<dbReference type="Proteomes" id="UP000030184">
    <property type="component" value="Unassembled WGS sequence"/>
</dbReference>
<dbReference type="Gene3D" id="3.40.50.720">
    <property type="entry name" value="NAD(P)-binding Rossmann-like Domain"/>
    <property type="match status" value="1"/>
</dbReference>
<reference evidence="4" key="1">
    <citation type="journal article" date="2014" name="Genome Announc.">
        <title>Draft Genome Sequence of Marine Flavobacterium Jejuia pallidilutea Strain 11shimoA1 and Pigmentation Mutants.</title>
        <authorList>
            <person name="Takatani N."/>
            <person name="Nakanishi M."/>
            <person name="Meirelles P."/>
            <person name="Mino S."/>
            <person name="Suda W."/>
            <person name="Oshima K."/>
            <person name="Hattori M."/>
            <person name="Ohkuma M."/>
            <person name="Hosokawa M."/>
            <person name="Miyashita K."/>
            <person name="Thompson F.L."/>
            <person name="Niwa A."/>
            <person name="Sawabe T."/>
            <person name="Sawabe T."/>
        </authorList>
    </citation>
    <scope>NUCLEOTIDE SEQUENCE [LARGE SCALE GENOMIC DNA]</scope>
    <source>
        <strain evidence="4">JCM 19538</strain>
    </source>
</reference>
<dbReference type="InterPro" id="IPR036291">
    <property type="entry name" value="NAD(P)-bd_dom_sf"/>
</dbReference>
<dbReference type="PANTHER" id="PTHR43318">
    <property type="entry name" value="UDP-N-ACETYLGLUCOSAMINE 4,6-DEHYDRATASE"/>
    <property type="match status" value="1"/>
</dbReference>
<sequence>MDALIFKRIKKLLENSGLLNSSSPIVHKNNQYDFSEETILITGAAGSIGSGLTHQLIHCKFKKLILIDNAETPLFFLKQDVDTKTTKDIAFVIADVKDKPRITHIFETYRPTLIYHTAAYKHVSIVENNAFEAIKTNIFATKTLSELALSYNSKRFIFISTDKAVNPVGIMGMTKCIAENYLLGLDKHATPTKFISARFGNIFGSNGSVVPLFIKQLNKDEQITITNKDATRLFIDKDKACCLILKLSKLNMSVYSKVSFNMGEPIKIIDLANALIAIFKKSATTKIEVSELSQGEKLHETIINDYETLIPSDESDILFIENKKALSPNLEKLYKVHNSTHIDDLREILLEMCTT</sequence>
<dbReference type="AlphaFoldDB" id="A0A098LUR8"/>
<protein>
    <submittedName>
        <fullName evidence="3">UDP-N-acetylglucosamine 4,6-dehydratase</fullName>
    </submittedName>
</protein>
<evidence type="ECO:0000313" key="3">
    <source>
        <dbReference type="EMBL" id="GAL90646.1"/>
    </source>
</evidence>
<comment type="caution">
    <text evidence="3">The sequence shown here is derived from an EMBL/GenBank/DDBJ whole genome shotgun (WGS) entry which is preliminary data.</text>
</comment>
<evidence type="ECO:0000259" key="2">
    <source>
        <dbReference type="Pfam" id="PF02719"/>
    </source>
</evidence>
<keyword evidence="4" id="KW-1185">Reference proteome</keyword>
<evidence type="ECO:0000256" key="1">
    <source>
        <dbReference type="ARBA" id="ARBA00007430"/>
    </source>
</evidence>
<evidence type="ECO:0000313" key="4">
    <source>
        <dbReference type="Proteomes" id="UP000030184"/>
    </source>
</evidence>